<reference evidence="3" key="1">
    <citation type="submission" date="2015-07" db="EMBL/GenBank/DDBJ databases">
        <title>Whole genome sequence of an Ensifer adhaerens strain isolated from a cave pool in the Wind Cave National Park.</title>
        <authorList>
            <person name="Eng W.W.H."/>
            <person name="Gan H.M."/>
            <person name="Barton H.A."/>
            <person name="Savka M.A."/>
        </authorList>
    </citation>
    <scope>NUCLEOTIDE SEQUENCE [LARGE SCALE GENOMIC DNA]</scope>
    <source>
        <strain evidence="3">SD006</strain>
    </source>
</reference>
<organism evidence="2 3">
    <name type="scientific">Ensifer adhaerens</name>
    <name type="common">Sinorhizobium morelense</name>
    <dbReference type="NCBI Taxonomy" id="106592"/>
    <lineage>
        <taxon>Bacteria</taxon>
        <taxon>Pseudomonadati</taxon>
        <taxon>Pseudomonadota</taxon>
        <taxon>Alphaproteobacteria</taxon>
        <taxon>Hyphomicrobiales</taxon>
        <taxon>Rhizobiaceae</taxon>
        <taxon>Sinorhizobium/Ensifer group</taxon>
        <taxon>Ensifer</taxon>
    </lineage>
</organism>
<evidence type="ECO:0000256" key="1">
    <source>
        <dbReference type="SAM" id="SignalP"/>
    </source>
</evidence>
<evidence type="ECO:0000313" key="3">
    <source>
        <dbReference type="Proteomes" id="UP000037425"/>
    </source>
</evidence>
<protein>
    <recommendedName>
        <fullName evidence="4">Lectin-like protein BA14k</fullName>
    </recommendedName>
</protein>
<dbReference type="RefSeq" id="WP_053251889.1">
    <property type="nucleotide sequence ID" value="NZ_LGAP01000026.1"/>
</dbReference>
<feature type="chain" id="PRO_5005581103" description="Lectin-like protein BA14k" evidence="1">
    <location>
        <begin position="28"/>
        <end position="184"/>
    </location>
</feature>
<comment type="caution">
    <text evidence="2">The sequence shown here is derived from an EMBL/GenBank/DDBJ whole genome shotgun (WGS) entry which is preliminary data.</text>
</comment>
<keyword evidence="1" id="KW-0732">Signal</keyword>
<gene>
    <name evidence="2" type="ORF">AC244_26995</name>
</gene>
<dbReference type="Proteomes" id="UP000037425">
    <property type="component" value="Unassembled WGS sequence"/>
</dbReference>
<dbReference type="EMBL" id="LGAP01000026">
    <property type="protein sequence ID" value="KOF14489.1"/>
    <property type="molecule type" value="Genomic_DNA"/>
</dbReference>
<evidence type="ECO:0000313" key="2">
    <source>
        <dbReference type="EMBL" id="KOF14489.1"/>
    </source>
</evidence>
<feature type="signal peptide" evidence="1">
    <location>
        <begin position="1"/>
        <end position="27"/>
    </location>
</feature>
<sequence>MTGFRNFVVGCALAAASLMTPAGPAQAMPLPAGDVQIKAQGDVQNAQYYPYRRYGGVMYPNGWGRGWGGGWGPGYGRGSYYRPGFSFYFGPSYGGYYNNYYSRRYYNNYYPRRYYNDYYSRRYYDDYYPRRYYRERYYYRDNYVRRGTSAHVTWCFSRYRSYNPATNRFLTYQGVSRACYSPYR</sequence>
<name>A0A0L8BIV8_ENSAD</name>
<evidence type="ECO:0008006" key="4">
    <source>
        <dbReference type="Google" id="ProtNLM"/>
    </source>
</evidence>
<dbReference type="PATRIC" id="fig|106592.7.peg.4189"/>
<accession>A0A0L8BIV8</accession>
<proteinExistence type="predicted"/>
<dbReference type="InterPro" id="IPR006311">
    <property type="entry name" value="TAT_signal"/>
</dbReference>
<dbReference type="AlphaFoldDB" id="A0A0L8BIV8"/>
<dbReference type="OrthoDB" id="8117189at2"/>
<dbReference type="PROSITE" id="PS51318">
    <property type="entry name" value="TAT"/>
    <property type="match status" value="1"/>
</dbReference>